<dbReference type="Proteomes" id="UP000580517">
    <property type="component" value="Unassembled WGS sequence"/>
</dbReference>
<protein>
    <submittedName>
        <fullName evidence="7">Cytochrome c</fullName>
    </submittedName>
</protein>
<accession>A0A853F5J9</accession>
<dbReference type="OrthoDB" id="9808312at2"/>
<name>A0A853F5J9_9BURK</name>
<organism evidence="7 8">
    <name type="scientific">Allopusillimonas soli</name>
    <dbReference type="NCBI Taxonomy" id="659016"/>
    <lineage>
        <taxon>Bacteria</taxon>
        <taxon>Pseudomonadati</taxon>
        <taxon>Pseudomonadota</taxon>
        <taxon>Betaproteobacteria</taxon>
        <taxon>Burkholderiales</taxon>
        <taxon>Alcaligenaceae</taxon>
        <taxon>Allopusillimonas</taxon>
    </lineage>
</organism>
<sequence>MKRLAHLLLGLPVLLQLPGCERMMHNMYDQPRGNTYGTSSLFPDGAASRTPPAGSVAHARGARPGSSSGRLGADRAERRARDEAAQTQPYPIDMKLLARGQSRFSIYCLPCHSPVGDGDGRIVRRGFPSPPSYHSERLRKVHDRYIYDVISKGYGVMASYADRIAPADRWAIVAYVRALQISQHARVDRLPVDIQKKARHALSGAASLTENKQ</sequence>
<dbReference type="PANTHER" id="PTHR40394">
    <property type="entry name" value="LIPOPROTEIN-RELATED"/>
    <property type="match status" value="1"/>
</dbReference>
<evidence type="ECO:0000256" key="3">
    <source>
        <dbReference type="ARBA" id="ARBA00023004"/>
    </source>
</evidence>
<evidence type="ECO:0000259" key="6">
    <source>
        <dbReference type="PROSITE" id="PS51007"/>
    </source>
</evidence>
<dbReference type="GO" id="GO:0009055">
    <property type="term" value="F:electron transfer activity"/>
    <property type="evidence" value="ECO:0007669"/>
    <property type="project" value="InterPro"/>
</dbReference>
<dbReference type="SUPFAM" id="SSF46626">
    <property type="entry name" value="Cytochrome c"/>
    <property type="match status" value="1"/>
</dbReference>
<dbReference type="RefSeq" id="WP_129967262.1">
    <property type="nucleotide sequence ID" value="NZ_JACCEW010000001.1"/>
</dbReference>
<dbReference type="EMBL" id="JACCEW010000001">
    <property type="protein sequence ID" value="NYT35383.1"/>
    <property type="molecule type" value="Genomic_DNA"/>
</dbReference>
<evidence type="ECO:0000313" key="7">
    <source>
        <dbReference type="EMBL" id="NYT35383.1"/>
    </source>
</evidence>
<dbReference type="Gene3D" id="1.10.760.10">
    <property type="entry name" value="Cytochrome c-like domain"/>
    <property type="match status" value="1"/>
</dbReference>
<evidence type="ECO:0000256" key="1">
    <source>
        <dbReference type="ARBA" id="ARBA00022617"/>
    </source>
</evidence>
<evidence type="ECO:0000256" key="5">
    <source>
        <dbReference type="SAM" id="MobiDB-lite"/>
    </source>
</evidence>
<keyword evidence="3 4" id="KW-0408">Iron</keyword>
<keyword evidence="2 4" id="KW-0479">Metal-binding</keyword>
<proteinExistence type="predicted"/>
<dbReference type="PANTHER" id="PTHR40394:SF2">
    <property type="entry name" value="QUINOL:CYTOCHROME C OXIDOREDUCTASE MEMBRANE PROTEIN"/>
    <property type="match status" value="1"/>
</dbReference>
<dbReference type="GO" id="GO:0046872">
    <property type="term" value="F:metal ion binding"/>
    <property type="evidence" value="ECO:0007669"/>
    <property type="project" value="UniProtKB-KW"/>
</dbReference>
<comment type="caution">
    <text evidence="7">The sequence shown here is derived from an EMBL/GenBank/DDBJ whole genome shotgun (WGS) entry which is preliminary data.</text>
</comment>
<keyword evidence="8" id="KW-1185">Reference proteome</keyword>
<feature type="region of interest" description="Disordered" evidence="5">
    <location>
        <begin position="35"/>
        <end position="85"/>
    </location>
</feature>
<dbReference type="AlphaFoldDB" id="A0A853F5J9"/>
<evidence type="ECO:0000256" key="2">
    <source>
        <dbReference type="ARBA" id="ARBA00022723"/>
    </source>
</evidence>
<dbReference type="InterPro" id="IPR036909">
    <property type="entry name" value="Cyt_c-like_dom_sf"/>
</dbReference>
<dbReference type="GO" id="GO:0020037">
    <property type="term" value="F:heme binding"/>
    <property type="evidence" value="ECO:0007669"/>
    <property type="project" value="InterPro"/>
</dbReference>
<dbReference type="InterPro" id="IPR009056">
    <property type="entry name" value="Cyt_c-like_dom"/>
</dbReference>
<evidence type="ECO:0000256" key="4">
    <source>
        <dbReference type="PROSITE-ProRule" id="PRU00433"/>
    </source>
</evidence>
<feature type="domain" description="Cytochrome c" evidence="6">
    <location>
        <begin position="95"/>
        <end position="180"/>
    </location>
</feature>
<feature type="compositionally biased region" description="Basic and acidic residues" evidence="5">
    <location>
        <begin position="72"/>
        <end position="84"/>
    </location>
</feature>
<keyword evidence="1 4" id="KW-0349">Heme</keyword>
<evidence type="ECO:0000313" key="8">
    <source>
        <dbReference type="Proteomes" id="UP000580517"/>
    </source>
</evidence>
<gene>
    <name evidence="7" type="ORF">H0A68_00725</name>
</gene>
<dbReference type="PROSITE" id="PS51007">
    <property type="entry name" value="CYTC"/>
    <property type="match status" value="1"/>
</dbReference>
<dbReference type="Pfam" id="PF13442">
    <property type="entry name" value="Cytochrome_CBB3"/>
    <property type="match status" value="1"/>
</dbReference>
<reference evidence="7 8" key="1">
    <citation type="submission" date="2020-07" db="EMBL/GenBank/DDBJ databases">
        <title>Taxonomic revisions and descriptions of new bacterial species based on genomic comparisons in the high-G+C-content subgroup of the family Alcaligenaceae.</title>
        <authorList>
            <person name="Szabo A."/>
            <person name="Felfoldi T."/>
        </authorList>
    </citation>
    <scope>NUCLEOTIDE SEQUENCE [LARGE SCALE GENOMIC DNA]</scope>
    <source>
        <strain evidence="7 8">DSM 25264</strain>
    </source>
</reference>